<keyword evidence="4" id="KW-1185">Reference proteome</keyword>
<evidence type="ECO:0000313" key="3">
    <source>
        <dbReference type="EMBL" id="TWU25952.1"/>
    </source>
</evidence>
<dbReference type="OrthoDB" id="9804945at2"/>
<dbReference type="InterPro" id="IPR053201">
    <property type="entry name" value="Flavunoidine_N-MTase"/>
</dbReference>
<name>A0A5C6CND9_9BACT</name>
<dbReference type="PANTHER" id="PTHR12350:SF19">
    <property type="entry name" value="SET DOMAIN-CONTAINING PROTEIN"/>
    <property type="match status" value="1"/>
</dbReference>
<comment type="caution">
    <text evidence="3">The sequence shown here is derived from an EMBL/GenBank/DDBJ whole genome shotgun (WGS) entry which is preliminary data.</text>
</comment>
<keyword evidence="1" id="KW-0808">Transferase</keyword>
<proteinExistence type="predicted"/>
<evidence type="ECO:0000256" key="1">
    <source>
        <dbReference type="ARBA" id="ARBA00022679"/>
    </source>
</evidence>
<dbReference type="AlphaFoldDB" id="A0A5C6CND9"/>
<dbReference type="InterPro" id="IPR046341">
    <property type="entry name" value="SET_dom_sf"/>
</dbReference>
<dbReference type="SUPFAM" id="SSF82199">
    <property type="entry name" value="SET domain"/>
    <property type="match status" value="1"/>
</dbReference>
<organism evidence="3 4">
    <name type="scientific">Bythopirellula polymerisocia</name>
    <dbReference type="NCBI Taxonomy" id="2528003"/>
    <lineage>
        <taxon>Bacteria</taxon>
        <taxon>Pseudomonadati</taxon>
        <taxon>Planctomycetota</taxon>
        <taxon>Planctomycetia</taxon>
        <taxon>Pirellulales</taxon>
        <taxon>Lacipirellulaceae</taxon>
        <taxon>Bythopirellula</taxon>
    </lineage>
</organism>
<dbReference type="PANTHER" id="PTHR12350">
    <property type="entry name" value="HISTONE-LYSINE N-METHYLTRANSFERASE-RELATED"/>
    <property type="match status" value="1"/>
</dbReference>
<gene>
    <name evidence="3" type="ORF">Pla144_31660</name>
</gene>
<feature type="domain" description="Post-SET" evidence="2">
    <location>
        <begin position="121"/>
        <end position="137"/>
    </location>
</feature>
<dbReference type="PROSITE" id="PS50868">
    <property type="entry name" value="POST_SET"/>
    <property type="match status" value="1"/>
</dbReference>
<sequence length="186" mass="20818">MKRFYPDHLEVVPNEPSWEDFCVLDVDGKRGQGVLVLRDFSQGSVLFRMNGTLKTEMTLHTLQMGPGLHLDDPYFAGKVLHSCEPNSWLDTDSRLFIATRDITAGELLTMDYDETEDVLFRSFPCCCGSARCRGTIGGRLVRQPAHRGRRKTQVLTTPAEIPAQLYATAMAEKQHYTAEFATASAS</sequence>
<dbReference type="Proteomes" id="UP000318437">
    <property type="component" value="Unassembled WGS sequence"/>
</dbReference>
<accession>A0A5C6CND9</accession>
<protein>
    <recommendedName>
        <fullName evidence="2">Post-SET domain-containing protein</fullName>
    </recommendedName>
</protein>
<evidence type="ECO:0000259" key="2">
    <source>
        <dbReference type="PROSITE" id="PS50868"/>
    </source>
</evidence>
<dbReference type="Gene3D" id="2.170.270.10">
    <property type="entry name" value="SET domain"/>
    <property type="match status" value="1"/>
</dbReference>
<evidence type="ECO:0000313" key="4">
    <source>
        <dbReference type="Proteomes" id="UP000318437"/>
    </source>
</evidence>
<dbReference type="EMBL" id="SJPS01000004">
    <property type="protein sequence ID" value="TWU25952.1"/>
    <property type="molecule type" value="Genomic_DNA"/>
</dbReference>
<dbReference type="GO" id="GO:0016740">
    <property type="term" value="F:transferase activity"/>
    <property type="evidence" value="ECO:0007669"/>
    <property type="project" value="UniProtKB-KW"/>
</dbReference>
<reference evidence="3 4" key="1">
    <citation type="submission" date="2019-02" db="EMBL/GenBank/DDBJ databases">
        <title>Deep-cultivation of Planctomycetes and their phenomic and genomic characterization uncovers novel biology.</title>
        <authorList>
            <person name="Wiegand S."/>
            <person name="Jogler M."/>
            <person name="Boedeker C."/>
            <person name="Pinto D."/>
            <person name="Vollmers J."/>
            <person name="Rivas-Marin E."/>
            <person name="Kohn T."/>
            <person name="Peeters S.H."/>
            <person name="Heuer A."/>
            <person name="Rast P."/>
            <person name="Oberbeckmann S."/>
            <person name="Bunk B."/>
            <person name="Jeske O."/>
            <person name="Meyerdierks A."/>
            <person name="Storesund J.E."/>
            <person name="Kallscheuer N."/>
            <person name="Luecker S."/>
            <person name="Lage O.M."/>
            <person name="Pohl T."/>
            <person name="Merkel B.J."/>
            <person name="Hornburger P."/>
            <person name="Mueller R.-W."/>
            <person name="Bruemmer F."/>
            <person name="Labrenz M."/>
            <person name="Spormann A.M."/>
            <person name="Op Den Camp H."/>
            <person name="Overmann J."/>
            <person name="Amann R."/>
            <person name="Jetten M.S.M."/>
            <person name="Mascher T."/>
            <person name="Medema M.H."/>
            <person name="Devos D.P."/>
            <person name="Kaster A.-K."/>
            <person name="Ovreas L."/>
            <person name="Rohde M."/>
            <person name="Galperin M.Y."/>
            <person name="Jogler C."/>
        </authorList>
    </citation>
    <scope>NUCLEOTIDE SEQUENCE [LARGE SCALE GENOMIC DNA]</scope>
    <source>
        <strain evidence="3 4">Pla144</strain>
    </source>
</reference>
<dbReference type="RefSeq" id="WP_146451510.1">
    <property type="nucleotide sequence ID" value="NZ_SJPS01000004.1"/>
</dbReference>
<dbReference type="InterPro" id="IPR003616">
    <property type="entry name" value="Post-SET_dom"/>
</dbReference>